<dbReference type="Proteomes" id="UP001172155">
    <property type="component" value="Unassembled WGS sequence"/>
</dbReference>
<accession>A0AA40F3Q2</accession>
<comment type="caution">
    <text evidence="1">The sequence shown here is derived from an EMBL/GenBank/DDBJ whole genome shotgun (WGS) entry which is preliminary data.</text>
</comment>
<gene>
    <name evidence="1" type="ORF">B0T18DRAFT_131420</name>
</gene>
<dbReference type="EMBL" id="JAUKUD010000003">
    <property type="protein sequence ID" value="KAK0750657.1"/>
    <property type="molecule type" value="Genomic_DNA"/>
</dbReference>
<proteinExistence type="predicted"/>
<dbReference type="AlphaFoldDB" id="A0AA40F3Q2"/>
<sequence>MEDTPPSIFDLGYRCEVLFSQSTSESRLATARSRLEELHQRFGAWVSFLGALAPGHASLDHRLRFSTEVRSMVVELLLLLRRNLLIVPDLRIADLTAPLEALRGGLDCLYRVGVAIRKSSTLGLSSRIQAYSAKHDDEDYFFSLATENMTWRFPDADATICAQLATTIKFRRQHIRYQRRHQSTLRSAARHDAE</sequence>
<protein>
    <submittedName>
        <fullName evidence="1">Uncharacterized protein</fullName>
    </submittedName>
</protein>
<keyword evidence="2" id="KW-1185">Reference proteome</keyword>
<evidence type="ECO:0000313" key="1">
    <source>
        <dbReference type="EMBL" id="KAK0750657.1"/>
    </source>
</evidence>
<reference evidence="1" key="1">
    <citation type="submission" date="2023-06" db="EMBL/GenBank/DDBJ databases">
        <title>Genome-scale phylogeny and comparative genomics of the fungal order Sordariales.</title>
        <authorList>
            <consortium name="Lawrence Berkeley National Laboratory"/>
            <person name="Hensen N."/>
            <person name="Bonometti L."/>
            <person name="Westerberg I."/>
            <person name="Brannstrom I.O."/>
            <person name="Guillou S."/>
            <person name="Cros-Aarteil S."/>
            <person name="Calhoun S."/>
            <person name="Haridas S."/>
            <person name="Kuo A."/>
            <person name="Mondo S."/>
            <person name="Pangilinan J."/>
            <person name="Riley R."/>
            <person name="LaButti K."/>
            <person name="Andreopoulos B."/>
            <person name="Lipzen A."/>
            <person name="Chen C."/>
            <person name="Yanf M."/>
            <person name="Daum C."/>
            <person name="Ng V."/>
            <person name="Clum A."/>
            <person name="Steindorff A."/>
            <person name="Ohm R."/>
            <person name="Martin F."/>
            <person name="Silar P."/>
            <person name="Natvig D."/>
            <person name="Lalanne C."/>
            <person name="Gautier V."/>
            <person name="Ament-velasquez S.L."/>
            <person name="Kruys A."/>
            <person name="Hutchinson M.I."/>
            <person name="Powell A.J."/>
            <person name="Barry K."/>
            <person name="Miller A.N."/>
            <person name="Grigoriev I.V."/>
            <person name="Debuchy R."/>
            <person name="Gladieux P."/>
            <person name="Thoren M.H."/>
            <person name="Johannesson H."/>
        </authorList>
    </citation>
    <scope>NUCLEOTIDE SEQUENCE</scope>
    <source>
        <strain evidence="1">SMH3187-1</strain>
    </source>
</reference>
<organism evidence="1 2">
    <name type="scientific">Schizothecium vesticola</name>
    <dbReference type="NCBI Taxonomy" id="314040"/>
    <lineage>
        <taxon>Eukaryota</taxon>
        <taxon>Fungi</taxon>
        <taxon>Dikarya</taxon>
        <taxon>Ascomycota</taxon>
        <taxon>Pezizomycotina</taxon>
        <taxon>Sordariomycetes</taxon>
        <taxon>Sordariomycetidae</taxon>
        <taxon>Sordariales</taxon>
        <taxon>Schizotheciaceae</taxon>
        <taxon>Schizothecium</taxon>
    </lineage>
</organism>
<name>A0AA40F3Q2_9PEZI</name>
<evidence type="ECO:0000313" key="2">
    <source>
        <dbReference type="Proteomes" id="UP001172155"/>
    </source>
</evidence>